<organism evidence="7 8">
    <name type="scientific">Pelagerythrobacter marensis</name>
    <dbReference type="NCBI Taxonomy" id="543877"/>
    <lineage>
        <taxon>Bacteria</taxon>
        <taxon>Pseudomonadati</taxon>
        <taxon>Pseudomonadota</taxon>
        <taxon>Alphaproteobacteria</taxon>
        <taxon>Sphingomonadales</taxon>
        <taxon>Erythrobacteraceae</taxon>
        <taxon>Pelagerythrobacter</taxon>
    </lineage>
</organism>
<evidence type="ECO:0000313" key="8">
    <source>
        <dbReference type="Proteomes" id="UP000037643"/>
    </source>
</evidence>
<protein>
    <recommendedName>
        <fullName evidence="9">Filamentous haemagglutinin FhaB/tRNA nuclease CdiA-like TPS domain-containing protein</fullName>
    </recommendedName>
</protein>
<evidence type="ECO:0000256" key="3">
    <source>
        <dbReference type="ARBA" id="ARBA00023237"/>
    </source>
</evidence>
<sequence length="4309" mass="453389" precursor="true">MLPTFLPRAARIAGRNALMTGASLAAMASFAIAPAKAQDVPQDVVFGDMIALTGGNVQLPDGSYSRWEGANNPVIGTDADGNPLMTIEQTKQRALLDWERFSLKTGEILEFQQQAADWIAVNRVHGEQASQIDGTIRAQGRVFILNDNGVLFGEGANIDVRQLVTGKGVSDVLIDGNVTTIVQKDERAILNWSDMSSQAGEVLRFQQEQSDWLALNRSLLEGTTRLAGNIEADGHVYLVAPGGLSIAGSIDAQQVILSQLDISDAQFEAGLDERICVSRCNSGSRSPTFSNSWAPGYADFVSGKIDVDEYFRVIGDAASSGGADVYDENDESRYSLIVESTGQITTGALGKAILLGTRVDNRGIVSVTDEGQVILAAGENIWLDRDPTQDGRFGAFAGYWDIYQAGSIQFASGLRTVNEANRAFWKEVTGNDYELGYRFGNFEWSQVVPLADELLILKALDRIDSQNIYVRNSGIVSAERGGYIDFRGMRIDQFGAVQMTSTANFRGTISLDARSYALDEDVTNDTLGRPLPNNGVVTFGKNSLTQITPDLESDDTIPLTEGAQNVGTLTINAFRVDMQDDSMIYLPSGTVNVWLDDENKFNGSNRGPQGSSNNETGTRFLMRQGATIDLSGWETTVGMGYHQVSGKIFAAQLADSPVQRDGVFYRKEVTVDRRYGTDLINWEGFDNLSAGTLDQFLINGGTFTLDTDNDFIMMSGSLIDISGGSITYEAGTVTTTLVRTLDGRLIDIREANPDELYMGLANEFTQYDVKWAEQQTYIVPFVSPTVTRHEESYVEGGNAGLIEIIAPDVVLQGTVLGDVTIGKYQRENMPDLGQFVIGTGGKDESEYNSNYIRVDGYENVLGADFGIGNNLNFAFARQKGLELGLQGEELEVFVEGYTSGNLAEAYARFEGEALGLEGDELDTFIADYAAANPSEDYARTFGEAEGLTGEALDAFVAEFVAAHRPFGVEYDESLFAAGDGVPSDQVLRDNLLLTSDDFFNRSIMGSFDITGRSQQPPSSELPEGVARHGVVIGEDVALDLSYGGSLSLAMLDGQIDFAGSIRTGGGDVALSGRDLVFGDAAVIDTSAGWINEYEGASGEFGPRPLADAIRINGGDVTLFAGQGSDSADAGSMVLPASVTLNMSGGAWARRDGTIRGGTGGDLFIGGLDAKELAGDALYDAVAFGLGGNGKLTLQLGGTVYIGEEAGEFPVDPDGEDTPMLAPGEDGADPAPGPELPDYLLLSPELFGNSGFSAINVQSDRLMVTEGTTVDARAATYRLIPPAPDRSIAPWQLADTGSDLSDLLEVVELPLGMRPKAVRRGMDVTLNGGSIAVVADGASVRTEAGGQIAINAHDIEIHGLLQADGGAIGLGGSNAGGSIHIGSNAELRARGVAVVTDIVSSRDGSEWRDGYVLDGGEISLSAASLTIDEGAVLDVRGAEAVFDILPEDGSSLTRVPTLIGSDGGSIALLAGKLDIAGATYLAQGGGTRGRGGSFSLQFEATFGAAEGDGPSTVDIAQNLLFPNGGVYEFYDENFNLLRDLTGVDLSTIAYLFRYTDFGFFDIAVEPGLSFDSVDELSGFIASQSLGSLGSPPALIVGDPDVAFEYVGGGDGAAGFPAGFGDLIGYLGYVELPAYDGPPRETRLPIDAIVNGGFSSLTLGSNAPLMFAGDVTIGASTPLQSLKFTAPLIAALEGANVSLSAEVVNFNEPTSSLGLDLLTSALALTNAATDGSGATFTTHSGTITDIETAAFLGFDAVNLFSDGDVRLRGYPLDQLIDGERAPSSMSVSGDLNIKADQLYAASGRDFTLRAGGTLEILPQDSGQPINDTPYEAAATLTLEAPRIVQGGTVRSPLGAIILSAIDDGSEGAGTVTLLDGSITSVASDGNIVPYGRLNNGDTWLNPLYFGNDGLDAAELRILPERRVTIEGQVVDLQEGALVDLHGGGDLLASEFTPGTGGTHDWLSGYFDNDYDWISDNSGIYAIVPDYQGDVAPVGLGDGGPLVGQKIYLSGGGGLEAGHYTLMPAEYALLPGAFRVTANHQYGGDYTDVQLGAGRPLNDGSSLQAGYMYQGEISNRDQRTSAFLVMPRETLFARSTYNIQTASGFFGSKEFLEKALRENREVPDAPRTPLDGGSIVLAATESMYLNASVDSAAAEGGRGGLADIVAPRIAVVGADTDTSAYDGYLLLDSEQLSSLGAESLLLGGTREQGDVNLELSVTATEVVIDNAGSVLDGSELLFAAQGDIALMSGSAIETTGTISGDASNLRVVSAHGRLVDTKGTSTSNDDVVVHEALDFGSVLRLSSNDQIDILRDADAVSAYSELSEAELTAVNDYRAALGLAAIGTGGVIAIHDGASIASSASLTLDATDNVLIDEAATVRAPQVSASASRVSIGAVPDGVGGLVFGENSLGALAQAEDILLKSYSEIDFYGDVAIDAAGALTFDARAIRAVDPSGGTVSIAAETLTLANSNAGRSDIATGDARLRLDADNLYLSGNDKWLIGFDQVEMNVAEYVVGGDENTLYVPGALDISAGAVTAESGSRQFFDASGNISIAANGAELDEFVTFGATLGFTGASVSNEGTLALTGGTVQMRAREGDVVLSGGVIDVTSDQLEIFDKLVGVGAGNVSLVSDVGDVRIAESAAIDLSGTEAGGDAGTLTLSAAQGVVALAGTVRADAAEGFRSGSLAMTVRTLDDFAGLNAALDNGGFRQSRAFQVNQGDVALDGNVSVQQFTVVANDGSIDVSGTIETPGERGGRIQLSASDTVRLASTARLLARAGAEDGAGGTVLLETRGRNGGMIEIASGALIDVSGEGEGGRTVRLRAPQVGGDDVAIGAIDGTITGARQVVAEAYRSYDDVETIDQAVIDLVSADADAFMVFADTINARLGGGVEVAPGIELRNSGDMELVTDWDLSGLRWDDVAGVLTLRAEGDLLINGNLSDGFAGTDADAALLGGPSWTFNLVGGANIESPNSLGVLPLGQLAADAGSVVIGGTPDTVEYYIRPEDGRTRLFLRDPNTGRFLRDESDGYYYQSFTELEWDEGAGTYLDPITGEPIPYDAEAGYADADNYAARPLPWAWFNIGGAYGIFVPNQDMTEVNRISGNPLTLTDYFQWDNATGNIVRTGTGAINVASGRNFVLQEWPSVLYTAGEEADPVADFDPVLTGYTPTNGGDINITAAGDIIGGASPQLPSGWLRKWGSVTPEGLFATASDRPYNQLTWVVDFGRYRAGVGALGGGNVSVEAGGNINELSVNIPTTGRVAGGRTEGEETVFHQTGGGNLTVRAGGNIRGGQYYAGDGIGEVTAGGAFLASPDAVARIYNETNSGIRDAISYDCGRSTCVDIHSDPSVFTTYFDLNPVFYTSGGQLSLQSGGDMNVEAVLDPLAYGMYENREAVMLSYTEDASVSIFSAGGDIRIWNNSQNLRTPRNLGNHIQHTQYDEVIDFSGTFSALRLTELDMTLWPGTVQATAAAGDIAVYGGLLMAPAKQGNLELIARDNVQIGNFSTLTTPNSNSPIFVERNLQSSRSGIYMSQAFLELLPTPENPLTSMGGELTEAVLRHAGMSGTYNDEYSIWFSREVLPDLHAGDLEPARIYAGLGEIVTTETVNLPKQLEMRAGSHVYFPRITVQHNNPTDLTLIDAGGGIYFTTNSFVRVAGEGRLDFEAGGDFWIPSNEHGITTDDVLLEMGRNTPAEYWRPETDAADISITVGLDQEADYSGFAEWLFNPEGAETPDYALIDAGNGKMLSMYLFDRLNGRADRDGDIELISEDLEAGFVNYIRGLQGLEPLESEAEQARYLYDAWDYWLALPAGQDTPFDGFFPRGKEAANVEPTFYLPEAQQGLVNYVRQMHGMEELATQEDQLAFLDEAWAMWEAMPIDDQKPFYRTVLGLELRSTGRDANDADSPRYETTFRGYDAIARLFPGAEKREDEALAEGESRWDGSFQTYASRVLSQGGGDISFVIPGGRLDLANVAATNEQTGQPSSPVDQGDALRAGLITQNGGAINVFAHDDVLVNSSRVLTAKGGNIMIWSSYGDIAAGAGAKTSISPANFNYEYNEWFDLGREAAGLPTGAGIGTLASTDGAPAADVDLIAPNGIIDAGDAGIRVSGNFSVFAVQILGTDNIDVSGIATGLPVPPAAPPTSLDTGDVASQANRAIDAITDAMAQAQENAAVQAPSIIEVRVTGYGEEECAEDRRNCRPAGSGTGAAATLPEAPGTVLTQVAAKAAPSARVAFSLPAQSLRTMLTEIGRSAGVNILYDNGVLKNRRVAGLSGSMTVEEALNRLLTGDRVEAIRLDARTIILVPQRSGQPQSQSLTARL</sequence>
<dbReference type="Pfam" id="PF05860">
    <property type="entry name" value="TPS"/>
    <property type="match status" value="1"/>
</dbReference>
<feature type="domain" description="Filamentous haemagglutinin FhaB/tRNA nuclease CdiA-like TPS" evidence="5">
    <location>
        <begin position="69"/>
        <end position="173"/>
    </location>
</feature>
<proteinExistence type="predicted"/>
<feature type="domain" description="Filamentous haemagglutinin FhaB/tRNA nuclease CdiA-like TPS" evidence="5">
    <location>
        <begin position="176"/>
        <end position="266"/>
    </location>
</feature>
<evidence type="ECO:0000256" key="2">
    <source>
        <dbReference type="ARBA" id="ARBA00023136"/>
    </source>
</evidence>
<dbReference type="PANTHER" id="PTHR12338">
    <property type="entry name" value="AUTOTRANSPORTER"/>
    <property type="match status" value="1"/>
</dbReference>
<evidence type="ECO:0000259" key="6">
    <source>
        <dbReference type="SMART" id="SM00965"/>
    </source>
</evidence>
<feature type="signal peptide" evidence="4">
    <location>
        <begin position="1"/>
        <end position="37"/>
    </location>
</feature>
<keyword evidence="1" id="KW-0813">Transport</keyword>
<dbReference type="PATRIC" id="fig|543877.4.peg.288"/>
<evidence type="ECO:0000313" key="7">
    <source>
        <dbReference type="EMBL" id="AKM06375.1"/>
    </source>
</evidence>
<dbReference type="InterPro" id="IPR011662">
    <property type="entry name" value="Secretin/TonB_short_N"/>
</dbReference>
<dbReference type="InterPro" id="IPR021026">
    <property type="entry name" value="Filamn_hemagglutn_DUF3739"/>
</dbReference>
<evidence type="ECO:0000256" key="1">
    <source>
        <dbReference type="ARBA" id="ARBA00022448"/>
    </source>
</evidence>
<dbReference type="SMART" id="SM00965">
    <property type="entry name" value="STN"/>
    <property type="match status" value="1"/>
</dbReference>
<name>A0A0G3X4A3_9SPHN</name>
<dbReference type="Pfam" id="PF07660">
    <property type="entry name" value="STN"/>
    <property type="match status" value="1"/>
</dbReference>
<keyword evidence="3" id="KW-0998">Cell outer membrane</keyword>
<dbReference type="STRING" id="543877.AM2010_286"/>
<feature type="domain" description="Secretin/TonB short N-terminal" evidence="6">
    <location>
        <begin position="4244"/>
        <end position="4295"/>
    </location>
</feature>
<dbReference type="GO" id="GO:0019867">
    <property type="term" value="C:outer membrane"/>
    <property type="evidence" value="ECO:0007669"/>
    <property type="project" value="InterPro"/>
</dbReference>
<dbReference type="Gene3D" id="2.160.20.10">
    <property type="entry name" value="Single-stranded right-handed beta-helix, Pectin lyase-like"/>
    <property type="match status" value="2"/>
</dbReference>
<dbReference type="InterPro" id="IPR050909">
    <property type="entry name" value="Bact_Autotransporter_VF"/>
</dbReference>
<dbReference type="PANTHER" id="PTHR12338:SF5">
    <property type="entry name" value="ANTIGEN 43-RELATED"/>
    <property type="match status" value="1"/>
</dbReference>
<dbReference type="Pfam" id="PF12545">
    <property type="entry name" value="DUF3739"/>
    <property type="match status" value="1"/>
</dbReference>
<dbReference type="KEGG" id="amx:AM2010_286"/>
<reference evidence="7 8" key="1">
    <citation type="submission" date="2015-06" db="EMBL/GenBank/DDBJ databases">
        <authorList>
            <person name="Kim K.M."/>
        </authorList>
    </citation>
    <scope>NUCLEOTIDE SEQUENCE [LARGE SCALE GENOMIC DNA]</scope>
    <source>
        <strain evidence="7 8">KCTC 22370</strain>
    </source>
</reference>
<feature type="chain" id="PRO_5005186011" description="Filamentous haemagglutinin FhaB/tRNA nuclease CdiA-like TPS domain-containing protein" evidence="4">
    <location>
        <begin position="38"/>
        <end position="4309"/>
    </location>
</feature>
<dbReference type="InterPro" id="IPR008638">
    <property type="entry name" value="FhaB/CdiA-like_TPS"/>
</dbReference>
<dbReference type="InterPro" id="IPR012334">
    <property type="entry name" value="Pectin_lyas_fold"/>
</dbReference>
<dbReference type="EMBL" id="CP011805">
    <property type="protein sequence ID" value="AKM06375.1"/>
    <property type="molecule type" value="Genomic_DNA"/>
</dbReference>
<keyword evidence="2" id="KW-0472">Membrane</keyword>
<dbReference type="NCBIfam" id="TIGR01901">
    <property type="entry name" value="adhes_NPXG"/>
    <property type="match status" value="1"/>
</dbReference>
<dbReference type="RefSeq" id="WP_082132761.1">
    <property type="nucleotide sequence ID" value="NZ_CP011805.1"/>
</dbReference>
<dbReference type="SMART" id="SM00912">
    <property type="entry name" value="Haemagg_act"/>
    <property type="match status" value="2"/>
</dbReference>
<dbReference type="Proteomes" id="UP000037643">
    <property type="component" value="Chromosome"/>
</dbReference>
<dbReference type="Gene3D" id="3.55.50.30">
    <property type="match status" value="1"/>
</dbReference>
<evidence type="ECO:0008006" key="9">
    <source>
        <dbReference type="Google" id="ProtNLM"/>
    </source>
</evidence>
<dbReference type="SUPFAM" id="SSF51126">
    <property type="entry name" value="Pectin lyase-like"/>
    <property type="match status" value="2"/>
</dbReference>
<evidence type="ECO:0000259" key="5">
    <source>
        <dbReference type="SMART" id="SM00912"/>
    </source>
</evidence>
<keyword evidence="4" id="KW-0732">Signal</keyword>
<dbReference type="InterPro" id="IPR011050">
    <property type="entry name" value="Pectin_lyase_fold/virulence"/>
</dbReference>
<gene>
    <name evidence="7" type="ORF">AM2010_286</name>
</gene>
<evidence type="ECO:0000256" key="4">
    <source>
        <dbReference type="SAM" id="SignalP"/>
    </source>
</evidence>
<accession>A0A0G3X4A3</accession>
<keyword evidence="8" id="KW-1185">Reference proteome</keyword>